<dbReference type="Proteomes" id="UP001412067">
    <property type="component" value="Unassembled WGS sequence"/>
</dbReference>
<reference evidence="1 2" key="1">
    <citation type="journal article" date="2022" name="Nat. Plants">
        <title>Genomes of leafy and leafless Platanthera orchids illuminate the evolution of mycoheterotrophy.</title>
        <authorList>
            <person name="Li M.H."/>
            <person name="Liu K.W."/>
            <person name="Li Z."/>
            <person name="Lu H.C."/>
            <person name="Ye Q.L."/>
            <person name="Zhang D."/>
            <person name="Wang J.Y."/>
            <person name="Li Y.F."/>
            <person name="Zhong Z.M."/>
            <person name="Liu X."/>
            <person name="Yu X."/>
            <person name="Liu D.K."/>
            <person name="Tu X.D."/>
            <person name="Liu B."/>
            <person name="Hao Y."/>
            <person name="Liao X.Y."/>
            <person name="Jiang Y.T."/>
            <person name="Sun W.H."/>
            <person name="Chen J."/>
            <person name="Chen Y.Q."/>
            <person name="Ai Y."/>
            <person name="Zhai J.W."/>
            <person name="Wu S.S."/>
            <person name="Zhou Z."/>
            <person name="Hsiao Y.Y."/>
            <person name="Wu W.L."/>
            <person name="Chen Y.Y."/>
            <person name="Lin Y.F."/>
            <person name="Hsu J.L."/>
            <person name="Li C.Y."/>
            <person name="Wang Z.W."/>
            <person name="Zhao X."/>
            <person name="Zhong W.Y."/>
            <person name="Ma X.K."/>
            <person name="Ma L."/>
            <person name="Huang J."/>
            <person name="Chen G.Z."/>
            <person name="Huang M.Z."/>
            <person name="Huang L."/>
            <person name="Peng D.H."/>
            <person name="Luo Y.B."/>
            <person name="Zou S.Q."/>
            <person name="Chen S.P."/>
            <person name="Lan S."/>
            <person name="Tsai W.C."/>
            <person name="Van de Peer Y."/>
            <person name="Liu Z.J."/>
        </authorList>
    </citation>
    <scope>NUCLEOTIDE SEQUENCE [LARGE SCALE GENOMIC DNA]</scope>
    <source>
        <strain evidence="1">Lor288</strain>
    </source>
</reference>
<dbReference type="EMBL" id="JBBWWR010000017">
    <property type="protein sequence ID" value="KAK8945407.1"/>
    <property type="molecule type" value="Genomic_DNA"/>
</dbReference>
<gene>
    <name evidence="1" type="primary">GAE4</name>
    <name evidence="1" type="ORF">KSP40_PGU014512</name>
</gene>
<keyword evidence="2" id="KW-1185">Reference proteome</keyword>
<dbReference type="Gene3D" id="3.90.25.10">
    <property type="entry name" value="UDP-galactose 4-epimerase, domain 1"/>
    <property type="match status" value="1"/>
</dbReference>
<organism evidence="1 2">
    <name type="scientific">Platanthera guangdongensis</name>
    <dbReference type="NCBI Taxonomy" id="2320717"/>
    <lineage>
        <taxon>Eukaryota</taxon>
        <taxon>Viridiplantae</taxon>
        <taxon>Streptophyta</taxon>
        <taxon>Embryophyta</taxon>
        <taxon>Tracheophyta</taxon>
        <taxon>Spermatophyta</taxon>
        <taxon>Magnoliopsida</taxon>
        <taxon>Liliopsida</taxon>
        <taxon>Asparagales</taxon>
        <taxon>Orchidaceae</taxon>
        <taxon>Orchidoideae</taxon>
        <taxon>Orchideae</taxon>
        <taxon>Orchidinae</taxon>
        <taxon>Platanthera</taxon>
    </lineage>
</organism>
<proteinExistence type="predicted"/>
<accession>A0ABR2LM55</accession>
<evidence type="ECO:0000313" key="2">
    <source>
        <dbReference type="Proteomes" id="UP001412067"/>
    </source>
</evidence>
<sequence>MPRNEMCCHPCQHYFSEEELGYRPKTNLQTGLKRFVKWYLEYYTPSNGSYLAKKGRGGSSSSNSS</sequence>
<name>A0ABR2LM55_9ASPA</name>
<evidence type="ECO:0000313" key="1">
    <source>
        <dbReference type="EMBL" id="KAK8945407.1"/>
    </source>
</evidence>
<protein>
    <submittedName>
        <fullName evidence="1">UDP-glucuronate 4-epimerase 4</fullName>
    </submittedName>
</protein>
<comment type="caution">
    <text evidence="1">The sequence shown here is derived from an EMBL/GenBank/DDBJ whole genome shotgun (WGS) entry which is preliminary data.</text>
</comment>